<feature type="transmembrane region" description="Helical" evidence="8">
    <location>
        <begin position="72"/>
        <end position="90"/>
    </location>
</feature>
<feature type="transmembrane region" description="Helical" evidence="8">
    <location>
        <begin position="402"/>
        <end position="427"/>
    </location>
</feature>
<accession>A0ABW0BTH4</accession>
<comment type="caution">
    <text evidence="9">The sequence shown here is derived from an EMBL/GenBank/DDBJ whole genome shotgun (WGS) entry which is preliminary data.</text>
</comment>
<evidence type="ECO:0000256" key="6">
    <source>
        <dbReference type="ARBA" id="ARBA00023136"/>
    </source>
</evidence>
<evidence type="ECO:0000256" key="5">
    <source>
        <dbReference type="ARBA" id="ARBA00022989"/>
    </source>
</evidence>
<comment type="subcellular location">
    <subcellularLocation>
        <location evidence="1">Cell membrane</location>
        <topology evidence="1">Multi-pass membrane protein</topology>
    </subcellularLocation>
</comment>
<feature type="transmembrane region" description="Helical" evidence="8">
    <location>
        <begin position="363"/>
        <end position="382"/>
    </location>
</feature>
<keyword evidence="5 8" id="KW-1133">Transmembrane helix</keyword>
<dbReference type="Proteomes" id="UP001596163">
    <property type="component" value="Unassembled WGS sequence"/>
</dbReference>
<evidence type="ECO:0000256" key="2">
    <source>
        <dbReference type="ARBA" id="ARBA00010323"/>
    </source>
</evidence>
<proteinExistence type="inferred from homology"/>
<evidence type="ECO:0000313" key="9">
    <source>
        <dbReference type="EMBL" id="MFC5191153.1"/>
    </source>
</evidence>
<gene>
    <name evidence="9" type="ORF">ACFPIK_05195</name>
</gene>
<keyword evidence="7" id="KW-0012">Acyltransferase</keyword>
<keyword evidence="4 8" id="KW-0812">Transmembrane</keyword>
<reference evidence="10" key="1">
    <citation type="journal article" date="2019" name="Int. J. Syst. Evol. Microbiol.">
        <title>The Global Catalogue of Microorganisms (GCM) 10K type strain sequencing project: providing services to taxonomists for standard genome sequencing and annotation.</title>
        <authorList>
            <consortium name="The Broad Institute Genomics Platform"/>
            <consortium name="The Broad Institute Genome Sequencing Center for Infectious Disease"/>
            <person name="Wu L."/>
            <person name="Ma J."/>
        </authorList>
    </citation>
    <scope>NUCLEOTIDE SEQUENCE [LARGE SCALE GENOMIC DNA]</scope>
    <source>
        <strain evidence="10">CGMCC 1.7030</strain>
    </source>
</reference>
<dbReference type="InterPro" id="IPR004299">
    <property type="entry name" value="MBOAT_fam"/>
</dbReference>
<keyword evidence="3 7" id="KW-1003">Cell membrane</keyword>
<keyword evidence="6 7" id="KW-0472">Membrane</keyword>
<evidence type="ECO:0000313" key="10">
    <source>
        <dbReference type="Proteomes" id="UP001596163"/>
    </source>
</evidence>
<evidence type="ECO:0000256" key="3">
    <source>
        <dbReference type="ARBA" id="ARBA00022475"/>
    </source>
</evidence>
<dbReference type="PIRSF" id="PIRSF016636">
    <property type="entry name" value="AlgI_DltB"/>
    <property type="match status" value="1"/>
</dbReference>
<feature type="transmembrane region" description="Helical" evidence="8">
    <location>
        <begin position="305"/>
        <end position="322"/>
    </location>
</feature>
<dbReference type="EMBL" id="JBHSKS010000003">
    <property type="protein sequence ID" value="MFC5191153.1"/>
    <property type="molecule type" value="Genomic_DNA"/>
</dbReference>
<evidence type="ECO:0000256" key="4">
    <source>
        <dbReference type="ARBA" id="ARBA00022692"/>
    </source>
</evidence>
<protein>
    <submittedName>
        <fullName evidence="9">MBOAT family O-acyltransferase</fullName>
    </submittedName>
</protein>
<dbReference type="InterPro" id="IPR051085">
    <property type="entry name" value="MB_O-acyltransferase"/>
</dbReference>
<organism evidence="9 10">
    <name type="scientific">Algoriphagus aquatilis</name>
    <dbReference type="NCBI Taxonomy" id="490186"/>
    <lineage>
        <taxon>Bacteria</taxon>
        <taxon>Pseudomonadati</taxon>
        <taxon>Bacteroidota</taxon>
        <taxon>Cytophagia</taxon>
        <taxon>Cytophagales</taxon>
        <taxon>Cyclobacteriaceae</taxon>
        <taxon>Algoriphagus</taxon>
    </lineage>
</organism>
<evidence type="ECO:0000256" key="1">
    <source>
        <dbReference type="ARBA" id="ARBA00004651"/>
    </source>
</evidence>
<sequence length="473" mass="54041">MLFNSWEFVGFFLVVLGLFFSLPHRFRIYLLLSASYYFYMSWRWEFGFLMLAVSLSNFYVGRQVAKGKNKGWWMVLTSTISVLPLLYYKYGNFILDSVGDLSGMFGKPTDFPELQVILPVGISFFTFQALSYSIDIYRGKIQPEPSVVKFLTFVAFFPQLVAGPIERTDHIIPQFDREKKFDLSEAVAGMKIFVWGLFKKVVIADRLAMYSDTVFTNPDSHTGPTLALGTIFFTFQIYCDFSGYSDMAVGIARVFGFRLMQNFNLPYLSSSIAEFWKRWHISLSSWFGDYLYIPLGGNRVSVPRWIANIFIVFLVSGLWHGANWTFVVWGGLHASYYLLEYIGTQSLNLLGLSHWIKSLVYRWIKVPVVFLLVAFAWIFFRANSLDQAFLIIGKIAAWQGSVWWGSSAITSLLSLALIGLLIAVMLLQAKGWIGIYYQKSKAPSWVSFIAFLGLLLGISLFGVSSNAFIYFQF</sequence>
<feature type="transmembrane region" description="Helical" evidence="8">
    <location>
        <begin position="114"/>
        <end position="134"/>
    </location>
</feature>
<dbReference type="Pfam" id="PF03062">
    <property type="entry name" value="MBOAT"/>
    <property type="match status" value="1"/>
</dbReference>
<evidence type="ECO:0000256" key="8">
    <source>
        <dbReference type="SAM" id="Phobius"/>
    </source>
</evidence>
<feature type="transmembrane region" description="Helical" evidence="8">
    <location>
        <begin position="41"/>
        <end position="60"/>
    </location>
</feature>
<feature type="transmembrane region" description="Helical" evidence="8">
    <location>
        <begin position="448"/>
        <end position="471"/>
    </location>
</feature>
<dbReference type="InterPro" id="IPR024194">
    <property type="entry name" value="Ac/AlaTfrase_AlgI/DltB"/>
</dbReference>
<name>A0ABW0BTH4_9BACT</name>
<dbReference type="PANTHER" id="PTHR13285:SF18">
    <property type="entry name" value="PROTEIN-CYSTEINE N-PALMITOYLTRANSFERASE RASP"/>
    <property type="match status" value="1"/>
</dbReference>
<keyword evidence="10" id="KW-1185">Reference proteome</keyword>
<keyword evidence="7" id="KW-0808">Transferase</keyword>
<dbReference type="RefSeq" id="WP_377912937.1">
    <property type="nucleotide sequence ID" value="NZ_JBHSKS010000003.1"/>
</dbReference>
<dbReference type="PIRSF" id="PIRSF500217">
    <property type="entry name" value="AlgI"/>
    <property type="match status" value="1"/>
</dbReference>
<comment type="similarity">
    <text evidence="2 7">Belongs to the membrane-bound acyltransferase family.</text>
</comment>
<evidence type="ECO:0000256" key="7">
    <source>
        <dbReference type="PIRNR" id="PIRNR016636"/>
    </source>
</evidence>
<dbReference type="PANTHER" id="PTHR13285">
    <property type="entry name" value="ACYLTRANSFERASE"/>
    <property type="match status" value="1"/>
</dbReference>
<dbReference type="InterPro" id="IPR028362">
    <property type="entry name" value="AlgI"/>
</dbReference>